<reference evidence="2" key="1">
    <citation type="submission" date="2020-05" db="EMBL/GenBank/DDBJ databases">
        <title>WGS assembly of Panicum virgatum.</title>
        <authorList>
            <person name="Lovell J.T."/>
            <person name="Jenkins J."/>
            <person name="Shu S."/>
            <person name="Juenger T.E."/>
            <person name="Schmutz J."/>
        </authorList>
    </citation>
    <scope>NUCLEOTIDE SEQUENCE</scope>
    <source>
        <strain evidence="2">AP13</strain>
    </source>
</reference>
<evidence type="ECO:0000313" key="2">
    <source>
        <dbReference type="EMBL" id="KAG2613083.1"/>
    </source>
</evidence>
<dbReference type="AlphaFoldDB" id="A0A8T0TVU9"/>
<feature type="region of interest" description="Disordered" evidence="1">
    <location>
        <begin position="1"/>
        <end position="71"/>
    </location>
</feature>
<accession>A0A8T0TVU9</accession>
<keyword evidence="3" id="KW-1185">Reference proteome</keyword>
<sequence length="137" mass="15672">MAWHRYGGYRGKEEARSSELDSDARPSCRAAGRPMRPWPGPDSTPTRPSRASVAEPRPRRLPLSVQQAHHTHPARRFFIPLPPRHPARPHMPFLLPLPTPRGRPHSLLLLLYLHRLPHPIHHLLLLLRLDVTARGGR</sequence>
<dbReference type="Proteomes" id="UP000823388">
    <property type="component" value="Chromosome 4K"/>
</dbReference>
<protein>
    <submittedName>
        <fullName evidence="2">Uncharacterized protein</fullName>
    </submittedName>
</protein>
<dbReference type="EMBL" id="CM029043">
    <property type="protein sequence ID" value="KAG2613083.1"/>
    <property type="molecule type" value="Genomic_DNA"/>
</dbReference>
<feature type="compositionally biased region" description="Basic and acidic residues" evidence="1">
    <location>
        <begin position="10"/>
        <end position="26"/>
    </location>
</feature>
<organism evidence="2 3">
    <name type="scientific">Panicum virgatum</name>
    <name type="common">Blackwell switchgrass</name>
    <dbReference type="NCBI Taxonomy" id="38727"/>
    <lineage>
        <taxon>Eukaryota</taxon>
        <taxon>Viridiplantae</taxon>
        <taxon>Streptophyta</taxon>
        <taxon>Embryophyta</taxon>
        <taxon>Tracheophyta</taxon>
        <taxon>Spermatophyta</taxon>
        <taxon>Magnoliopsida</taxon>
        <taxon>Liliopsida</taxon>
        <taxon>Poales</taxon>
        <taxon>Poaceae</taxon>
        <taxon>PACMAD clade</taxon>
        <taxon>Panicoideae</taxon>
        <taxon>Panicodae</taxon>
        <taxon>Paniceae</taxon>
        <taxon>Panicinae</taxon>
        <taxon>Panicum</taxon>
        <taxon>Panicum sect. Hiantes</taxon>
    </lineage>
</organism>
<proteinExistence type="predicted"/>
<evidence type="ECO:0000256" key="1">
    <source>
        <dbReference type="SAM" id="MobiDB-lite"/>
    </source>
</evidence>
<evidence type="ECO:0000313" key="3">
    <source>
        <dbReference type="Proteomes" id="UP000823388"/>
    </source>
</evidence>
<comment type="caution">
    <text evidence="2">The sequence shown here is derived from an EMBL/GenBank/DDBJ whole genome shotgun (WGS) entry which is preliminary data.</text>
</comment>
<gene>
    <name evidence="2" type="ORF">PVAP13_4KG334488</name>
</gene>
<name>A0A8T0TVU9_PANVG</name>